<dbReference type="AlphaFoldDB" id="A0A2G9G7S0"/>
<evidence type="ECO:0000256" key="2">
    <source>
        <dbReference type="SAM" id="SignalP"/>
    </source>
</evidence>
<organism evidence="3 4">
    <name type="scientific">Handroanthus impetiginosus</name>
    <dbReference type="NCBI Taxonomy" id="429701"/>
    <lineage>
        <taxon>Eukaryota</taxon>
        <taxon>Viridiplantae</taxon>
        <taxon>Streptophyta</taxon>
        <taxon>Embryophyta</taxon>
        <taxon>Tracheophyta</taxon>
        <taxon>Spermatophyta</taxon>
        <taxon>Magnoliopsida</taxon>
        <taxon>eudicotyledons</taxon>
        <taxon>Gunneridae</taxon>
        <taxon>Pentapetalae</taxon>
        <taxon>asterids</taxon>
        <taxon>lamiids</taxon>
        <taxon>Lamiales</taxon>
        <taxon>Bignoniaceae</taxon>
        <taxon>Crescentiina</taxon>
        <taxon>Tabebuia alliance</taxon>
        <taxon>Handroanthus</taxon>
    </lineage>
</organism>
<comment type="caution">
    <text evidence="3">The sequence shown here is derived from an EMBL/GenBank/DDBJ whole genome shotgun (WGS) entry which is preliminary data.</text>
</comment>
<evidence type="ECO:0000313" key="4">
    <source>
        <dbReference type="Proteomes" id="UP000231279"/>
    </source>
</evidence>
<accession>A0A2G9G7S0</accession>
<feature type="region of interest" description="Disordered" evidence="1">
    <location>
        <begin position="29"/>
        <end position="54"/>
    </location>
</feature>
<evidence type="ECO:0000313" key="3">
    <source>
        <dbReference type="EMBL" id="PIN01225.1"/>
    </source>
</evidence>
<dbReference type="EMBL" id="NKXS01006516">
    <property type="protein sequence ID" value="PIN01225.1"/>
    <property type="molecule type" value="Genomic_DNA"/>
</dbReference>
<keyword evidence="4" id="KW-1185">Reference proteome</keyword>
<reference evidence="4" key="1">
    <citation type="journal article" date="2018" name="Gigascience">
        <title>Genome assembly of the Pink Ipe (Handroanthus impetiginosus, Bignoniaceae), a highly valued, ecologically keystone Neotropical timber forest tree.</title>
        <authorList>
            <person name="Silva-Junior O.B."/>
            <person name="Grattapaglia D."/>
            <person name="Novaes E."/>
            <person name="Collevatti R.G."/>
        </authorList>
    </citation>
    <scope>NUCLEOTIDE SEQUENCE [LARGE SCALE GENOMIC DNA]</scope>
    <source>
        <strain evidence="4">cv. UFG-1</strain>
    </source>
</reference>
<sequence>MKNNIFICISILSLLVNFSVNIEAGTIPTNSEPNNIEKEEAEAAASIPIRPPPPRPPPNCYGKCKGCTPCEAVQLRGPPFPGTNIPTYSWWCRCDFSLYKP</sequence>
<feature type="signal peptide" evidence="2">
    <location>
        <begin position="1"/>
        <end position="24"/>
    </location>
</feature>
<dbReference type="Proteomes" id="UP000231279">
    <property type="component" value="Unassembled WGS sequence"/>
</dbReference>
<feature type="chain" id="PRO_5013661473" description="Epidermal patterning factor-like protein" evidence="2">
    <location>
        <begin position="25"/>
        <end position="101"/>
    </location>
</feature>
<proteinExistence type="predicted"/>
<evidence type="ECO:0000256" key="1">
    <source>
        <dbReference type="SAM" id="MobiDB-lite"/>
    </source>
</evidence>
<keyword evidence="2" id="KW-0732">Signal</keyword>
<dbReference type="Pfam" id="PF17181">
    <property type="entry name" value="EPF"/>
    <property type="match status" value="1"/>
</dbReference>
<protein>
    <recommendedName>
        <fullName evidence="5">Epidermal patterning factor-like protein</fullName>
    </recommendedName>
</protein>
<evidence type="ECO:0008006" key="5">
    <source>
        <dbReference type="Google" id="ProtNLM"/>
    </source>
</evidence>
<gene>
    <name evidence="3" type="ORF">CDL12_26276</name>
</gene>
<name>A0A2G9G7S0_9LAMI</name>